<keyword evidence="3" id="KW-0238">DNA-binding</keyword>
<keyword evidence="1" id="KW-0678">Repressor</keyword>
<dbReference type="Proteomes" id="UP001429745">
    <property type="component" value="Unassembled WGS sequence"/>
</dbReference>
<dbReference type="Gene3D" id="1.10.1660.10">
    <property type="match status" value="2"/>
</dbReference>
<evidence type="ECO:0000256" key="4">
    <source>
        <dbReference type="ARBA" id="ARBA00023163"/>
    </source>
</evidence>
<evidence type="ECO:0000256" key="3">
    <source>
        <dbReference type="ARBA" id="ARBA00023125"/>
    </source>
</evidence>
<feature type="domain" description="HTH merR-type" evidence="5">
    <location>
        <begin position="1"/>
        <end position="48"/>
    </location>
</feature>
<dbReference type="PANTHER" id="PTHR30204">
    <property type="entry name" value="REDOX-CYCLING DRUG-SENSING TRANSCRIPTIONAL ACTIVATOR SOXR"/>
    <property type="match status" value="1"/>
</dbReference>
<dbReference type="PANTHER" id="PTHR30204:SF69">
    <property type="entry name" value="MERR-FAMILY TRANSCRIPTIONAL REGULATOR"/>
    <property type="match status" value="1"/>
</dbReference>
<dbReference type="SUPFAM" id="SSF46955">
    <property type="entry name" value="Putative DNA-binding domain"/>
    <property type="match status" value="2"/>
</dbReference>
<organism evidence="6 7">
    <name type="scientific">Microbacterium salsuginis</name>
    <dbReference type="NCBI Taxonomy" id="2722803"/>
    <lineage>
        <taxon>Bacteria</taxon>
        <taxon>Bacillati</taxon>
        <taxon>Actinomycetota</taxon>
        <taxon>Actinomycetes</taxon>
        <taxon>Micrococcales</taxon>
        <taxon>Microbacteriaceae</taxon>
        <taxon>Microbacterium</taxon>
    </lineage>
</organism>
<keyword evidence="4" id="KW-0804">Transcription</keyword>
<gene>
    <name evidence="6" type="ORF">HF576_00220</name>
</gene>
<evidence type="ECO:0000259" key="5">
    <source>
        <dbReference type="PROSITE" id="PS50937"/>
    </source>
</evidence>
<evidence type="ECO:0000256" key="2">
    <source>
        <dbReference type="ARBA" id="ARBA00023015"/>
    </source>
</evidence>
<dbReference type="InterPro" id="IPR009061">
    <property type="entry name" value="DNA-bd_dom_put_sf"/>
</dbReference>
<proteinExistence type="predicted"/>
<dbReference type="Pfam" id="PF13411">
    <property type="entry name" value="MerR_1"/>
    <property type="match status" value="2"/>
</dbReference>
<evidence type="ECO:0000313" key="7">
    <source>
        <dbReference type="Proteomes" id="UP001429745"/>
    </source>
</evidence>
<dbReference type="InterPro" id="IPR000551">
    <property type="entry name" value="MerR-type_HTH_dom"/>
</dbReference>
<dbReference type="InterPro" id="IPR047057">
    <property type="entry name" value="MerR_fam"/>
</dbReference>
<keyword evidence="7" id="KW-1185">Reference proteome</keyword>
<protein>
    <submittedName>
        <fullName evidence="6">MerR family transcriptional regulator</fullName>
    </submittedName>
</protein>
<accession>A0ABX1K6G1</accession>
<evidence type="ECO:0000313" key="6">
    <source>
        <dbReference type="EMBL" id="NLP82265.1"/>
    </source>
</evidence>
<keyword evidence="2" id="KW-0805">Transcription regulation</keyword>
<dbReference type="SMART" id="SM00422">
    <property type="entry name" value="HTH_MERR"/>
    <property type="match status" value="2"/>
</dbReference>
<dbReference type="PROSITE" id="PS50937">
    <property type="entry name" value="HTH_MERR_2"/>
    <property type="match status" value="2"/>
</dbReference>
<dbReference type="EMBL" id="JABACI010000001">
    <property type="protein sequence ID" value="NLP82265.1"/>
    <property type="molecule type" value="Genomic_DNA"/>
</dbReference>
<sequence length="234" mass="25432">MTTAAVGRLVGYSVQQVRDLERLEVIPRAERAANGYRSYDDRHVTALRAYRAIAAAIGPVPARRMFPALVAGTVDDAAEAIDDLHAGIARDRSDVRQALRGLEAVLADPTDESDERDVMAIGELAEALGVRPSALRHWEDQGLVHPARTGASRRYDVRAIAEARLVSVLRAGGYGIPQIARVLGQWRTDGLTAEATALLQARLADLTRRSIRLLEGAGHVHALLDGRQRATARR</sequence>
<evidence type="ECO:0000256" key="1">
    <source>
        <dbReference type="ARBA" id="ARBA00022491"/>
    </source>
</evidence>
<comment type="caution">
    <text evidence="6">The sequence shown here is derived from an EMBL/GenBank/DDBJ whole genome shotgun (WGS) entry which is preliminary data.</text>
</comment>
<feature type="domain" description="HTH merR-type" evidence="5">
    <location>
        <begin position="118"/>
        <end position="185"/>
    </location>
</feature>
<name>A0ABX1K6G1_9MICO</name>
<reference evidence="6 7" key="1">
    <citation type="submission" date="2020-04" db="EMBL/GenBank/DDBJ databases">
        <title>CFH 90308 Microbacterium sp.</title>
        <authorList>
            <person name="Nie G."/>
            <person name="Ming H."/>
            <person name="Xia T."/>
        </authorList>
    </citation>
    <scope>NUCLEOTIDE SEQUENCE [LARGE SCALE GENOMIC DNA]</scope>
    <source>
        <strain evidence="6 7">CFH 90308</strain>
    </source>
</reference>